<dbReference type="OrthoDB" id="2556847at2759"/>
<feature type="region of interest" description="Disordered" evidence="2">
    <location>
        <begin position="1"/>
        <end position="22"/>
    </location>
</feature>
<evidence type="ECO:0000313" key="5">
    <source>
        <dbReference type="Proteomes" id="UP000717996"/>
    </source>
</evidence>
<feature type="compositionally biased region" description="Basic residues" evidence="2">
    <location>
        <begin position="171"/>
        <end position="187"/>
    </location>
</feature>
<feature type="region of interest" description="Disordered" evidence="2">
    <location>
        <begin position="222"/>
        <end position="293"/>
    </location>
</feature>
<accession>A0A9P6YMJ2</accession>
<name>A0A9P6YMJ2_RHIOR</name>
<organism evidence="4 5">
    <name type="scientific">Rhizopus oryzae</name>
    <name type="common">Mucormycosis agent</name>
    <name type="synonym">Rhizopus arrhizus var. delemar</name>
    <dbReference type="NCBI Taxonomy" id="64495"/>
    <lineage>
        <taxon>Eukaryota</taxon>
        <taxon>Fungi</taxon>
        <taxon>Fungi incertae sedis</taxon>
        <taxon>Mucoromycota</taxon>
        <taxon>Mucoromycotina</taxon>
        <taxon>Mucoromycetes</taxon>
        <taxon>Mucorales</taxon>
        <taxon>Mucorineae</taxon>
        <taxon>Rhizopodaceae</taxon>
        <taxon>Rhizopus</taxon>
    </lineage>
</organism>
<feature type="region of interest" description="Disordered" evidence="2">
    <location>
        <begin position="156"/>
        <end position="194"/>
    </location>
</feature>
<proteinExistence type="predicted"/>
<evidence type="ECO:0000256" key="2">
    <source>
        <dbReference type="SAM" id="MobiDB-lite"/>
    </source>
</evidence>
<reference evidence="4" key="1">
    <citation type="journal article" date="2020" name="Microb. Genom.">
        <title>Genetic diversity of clinical and environmental Mucorales isolates obtained from an investigation of mucormycosis cases among solid organ transplant recipients.</title>
        <authorList>
            <person name="Nguyen M.H."/>
            <person name="Kaul D."/>
            <person name="Muto C."/>
            <person name="Cheng S.J."/>
            <person name="Richter R.A."/>
            <person name="Bruno V.M."/>
            <person name="Liu G."/>
            <person name="Beyhan S."/>
            <person name="Sundermann A.J."/>
            <person name="Mounaud S."/>
            <person name="Pasculle A.W."/>
            <person name="Nierman W.C."/>
            <person name="Driscoll E."/>
            <person name="Cumbie R."/>
            <person name="Clancy C.J."/>
            <person name="Dupont C.L."/>
        </authorList>
    </citation>
    <scope>NUCLEOTIDE SEQUENCE</scope>
    <source>
        <strain evidence="4">GL16</strain>
    </source>
</reference>
<feature type="coiled-coil region" evidence="1">
    <location>
        <begin position="408"/>
        <end position="435"/>
    </location>
</feature>
<dbReference type="EMBL" id="JAANIT010000132">
    <property type="protein sequence ID" value="KAG1551666.1"/>
    <property type="molecule type" value="Genomic_DNA"/>
</dbReference>
<gene>
    <name evidence="4" type="ORF">G6F51_001699</name>
</gene>
<dbReference type="Pfam" id="PF15249">
    <property type="entry name" value="GLTSCR1"/>
    <property type="match status" value="1"/>
</dbReference>
<keyword evidence="1" id="KW-0175">Coiled coil</keyword>
<dbReference type="InterPro" id="IPR015671">
    <property type="entry name" value="GSCR1_dom"/>
</dbReference>
<evidence type="ECO:0000259" key="3">
    <source>
        <dbReference type="Pfam" id="PF15249"/>
    </source>
</evidence>
<evidence type="ECO:0000256" key="1">
    <source>
        <dbReference type="SAM" id="Coils"/>
    </source>
</evidence>
<feature type="domain" description="GLTSCR protein conserved" evidence="3">
    <location>
        <begin position="316"/>
        <end position="402"/>
    </location>
</feature>
<protein>
    <recommendedName>
        <fullName evidence="3">GLTSCR protein conserved domain-containing protein</fullName>
    </recommendedName>
</protein>
<feature type="compositionally biased region" description="Low complexity" evidence="2">
    <location>
        <begin position="234"/>
        <end position="275"/>
    </location>
</feature>
<dbReference type="AlphaFoldDB" id="A0A9P6YMJ2"/>
<feature type="compositionally biased region" description="Low complexity" evidence="2">
    <location>
        <begin position="9"/>
        <end position="22"/>
    </location>
</feature>
<sequence length="447" mass="50457">MENIDKPQSNINSPASSTSSIINNNNEGEQIITELVLAGIKVLMVRKRDQIVYKLPDNMQVSSISEEQRKRLMEEIQSLHAATMLAAQQQANMPVDNNKLIAPKTETFALNIPPQPTPAEVDAIKETARKLREELEQQQQSMILQQKYQQGMINQTPNSYEVSPSPDIKGPRKYNKTGKYSKKKQHHQQQQQSTILNMHQQPLSQAFTPQHFATLQQSFQNTINNPNAKSNDQSASATSTPATSSSLPTGASTSTFTSNLQSQPVQFQTQQSQMQKPLAAAPTKQETKKFSQPLPDSILSKRLPEEEYQHREIKRSSTKDAIDRLLPYHIYHYPKTDLVANKVSVELQDTTILDIFKCQSDVFKKHQKLNKRIEKSDETLSMKILIGRQIMGDQRQKLTEEQARISAEQAAQATIRKEQQRIQAEQAQLAALVGQQLPPGFDTTGMF</sequence>
<feature type="compositionally biased region" description="Polar residues" evidence="2">
    <location>
        <begin position="222"/>
        <end position="233"/>
    </location>
</feature>
<evidence type="ECO:0000313" key="4">
    <source>
        <dbReference type="EMBL" id="KAG1551666.1"/>
    </source>
</evidence>
<dbReference type="Proteomes" id="UP000717996">
    <property type="component" value="Unassembled WGS sequence"/>
</dbReference>
<comment type="caution">
    <text evidence="4">The sequence shown here is derived from an EMBL/GenBank/DDBJ whole genome shotgun (WGS) entry which is preliminary data.</text>
</comment>